<dbReference type="Proteomes" id="UP001565220">
    <property type="component" value="Unassembled WGS sequence"/>
</dbReference>
<sequence>MKNDLFNIKWDDNSVRQISPLTVAFVGDAVYETFVRVYLVDKHRNMHVHNLHVEAVKFVKAHSQSEIIKKLETKLSEEELYFFKRGRNAKSGTVPKNADVQEYRFATGFETLVGFLYLTGRWDRLNLLFKSVTDLRERGEF</sequence>
<keyword evidence="6" id="KW-0699">rRNA-binding</keyword>
<keyword evidence="5 6" id="KW-0378">Hydrolase</keyword>
<feature type="domain" description="RNase III" evidence="7">
    <location>
        <begin position="4"/>
        <end position="137"/>
    </location>
</feature>
<evidence type="ECO:0000256" key="6">
    <source>
        <dbReference type="HAMAP-Rule" id="MF_01468"/>
    </source>
</evidence>
<keyword evidence="9" id="KW-1185">Reference proteome</keyword>
<protein>
    <recommendedName>
        <fullName evidence="6">Mini-ribonuclease 3</fullName>
        <shortName evidence="6">Mini-3</shortName>
        <shortName evidence="6">Mini-RNase 3</shortName>
        <ecNumber evidence="6">3.1.26.-</ecNumber>
    </recommendedName>
    <alternativeName>
        <fullName evidence="6">Mini-RNase III</fullName>
        <shortName evidence="6">Mini-III</shortName>
    </alternativeName>
</protein>
<evidence type="ECO:0000256" key="5">
    <source>
        <dbReference type="ARBA" id="ARBA00022801"/>
    </source>
</evidence>
<dbReference type="InterPro" id="IPR036389">
    <property type="entry name" value="RNase_III_sf"/>
</dbReference>
<dbReference type="Gene3D" id="1.10.1520.10">
    <property type="entry name" value="Ribonuclease III domain"/>
    <property type="match status" value="1"/>
</dbReference>
<keyword evidence="4 6" id="KW-0255">Endonuclease</keyword>
<evidence type="ECO:0000313" key="9">
    <source>
        <dbReference type="Proteomes" id="UP001565220"/>
    </source>
</evidence>
<evidence type="ECO:0000256" key="2">
    <source>
        <dbReference type="ARBA" id="ARBA00022552"/>
    </source>
</evidence>
<evidence type="ECO:0000256" key="3">
    <source>
        <dbReference type="ARBA" id="ARBA00022722"/>
    </source>
</evidence>
<comment type="subcellular location">
    <subcellularLocation>
        <location evidence="6">Cytoplasm</location>
    </subcellularLocation>
</comment>
<comment type="caution">
    <text evidence="8">The sequence shown here is derived from an EMBL/GenBank/DDBJ whole genome shotgun (WGS) entry which is preliminary data.</text>
</comment>
<dbReference type="SUPFAM" id="SSF69065">
    <property type="entry name" value="RNase III domain-like"/>
    <property type="match status" value="1"/>
</dbReference>
<comment type="subunit">
    <text evidence="6">Homodimer.</text>
</comment>
<keyword evidence="6" id="KW-0963">Cytoplasm</keyword>
<name>A0ABV4E030_9CLOT</name>
<comment type="similarity">
    <text evidence="6">Belongs to the MrnC RNase family.</text>
</comment>
<proteinExistence type="inferred from homology"/>
<dbReference type="HAMAP" id="MF_01468">
    <property type="entry name" value="RNase_Mini_III"/>
    <property type="match status" value="1"/>
</dbReference>
<dbReference type="InterPro" id="IPR008226">
    <property type="entry name" value="Mini3_fam"/>
</dbReference>
<dbReference type="Pfam" id="PF00636">
    <property type="entry name" value="Ribonuclease_3"/>
    <property type="match status" value="1"/>
</dbReference>
<dbReference type="PANTHER" id="PTHR34276:SF1">
    <property type="entry name" value="MINI-RIBONUCLEASE 3"/>
    <property type="match status" value="1"/>
</dbReference>
<evidence type="ECO:0000313" key="8">
    <source>
        <dbReference type="EMBL" id="MEY8764509.1"/>
    </source>
</evidence>
<feature type="active site" evidence="6">
    <location>
        <position position="28"/>
    </location>
</feature>
<keyword evidence="6" id="KW-0694">RNA-binding</keyword>
<gene>
    <name evidence="6" type="primary">mrnC</name>
    <name evidence="8" type="ORF">AB8S09_12800</name>
</gene>
<evidence type="ECO:0000256" key="1">
    <source>
        <dbReference type="ARBA" id="ARBA00022517"/>
    </source>
</evidence>
<reference evidence="8 9" key="1">
    <citation type="submission" date="2024-08" db="EMBL/GenBank/DDBJ databases">
        <title>Clostridium lapicellarii sp. nov., and Clostridium renhuaiense sp. nov., two species isolated from the mud in a fermentation cellar used for producing sauce-flavour Chinese liquors.</title>
        <authorList>
            <person name="Yang F."/>
            <person name="Wang H."/>
            <person name="Chen L.Q."/>
            <person name="Zhou N."/>
            <person name="Lu J.J."/>
            <person name="Pu X.X."/>
            <person name="Wan B."/>
            <person name="Wang L."/>
            <person name="Liu S.J."/>
        </authorList>
    </citation>
    <scope>NUCLEOTIDE SEQUENCE [LARGE SCALE GENOMIC DNA]</scope>
    <source>
        <strain evidence="8 9">MT-113</strain>
    </source>
</reference>
<evidence type="ECO:0000259" key="7">
    <source>
        <dbReference type="SMART" id="SM00535"/>
    </source>
</evidence>
<comment type="function">
    <text evidence="6">Involved in correct processing of both the 5' and 3' ends of 23S rRNA precursor. Processes 30S rRNA precursor transcript even in absence of ribonuclease 3 (Rnc); Rnc processes 30S rRNA into smaller rRNA precursors.</text>
</comment>
<keyword evidence="1 6" id="KW-0690">Ribosome biogenesis</keyword>
<accession>A0ABV4E030</accession>
<dbReference type="PANTHER" id="PTHR34276">
    <property type="entry name" value="MINI-RIBONUCLEASE 3"/>
    <property type="match status" value="1"/>
</dbReference>
<dbReference type="RefSeq" id="WP_294183169.1">
    <property type="nucleotide sequence ID" value="NZ_JBGFFE010000023.1"/>
</dbReference>
<keyword evidence="6" id="KW-0460">Magnesium</keyword>
<keyword evidence="3 6" id="KW-0540">Nuclease</keyword>
<dbReference type="EC" id="3.1.26.-" evidence="6"/>
<dbReference type="SMART" id="SM00535">
    <property type="entry name" value="RIBOc"/>
    <property type="match status" value="1"/>
</dbReference>
<dbReference type="EMBL" id="JBGFFE010000023">
    <property type="protein sequence ID" value="MEY8764509.1"/>
    <property type="molecule type" value="Genomic_DNA"/>
</dbReference>
<comment type="cofactor">
    <cofactor evidence="6">
        <name>Mg(2+)</name>
        <dbReference type="ChEBI" id="CHEBI:18420"/>
    </cofactor>
</comment>
<keyword evidence="2 6" id="KW-0698">rRNA processing</keyword>
<organism evidence="8 9">
    <name type="scientific">Clostridium lapidicellarium</name>
    <dbReference type="NCBI Taxonomy" id="3240931"/>
    <lineage>
        <taxon>Bacteria</taxon>
        <taxon>Bacillati</taxon>
        <taxon>Bacillota</taxon>
        <taxon>Clostridia</taxon>
        <taxon>Eubacteriales</taxon>
        <taxon>Clostridiaceae</taxon>
        <taxon>Clostridium</taxon>
    </lineage>
</organism>
<dbReference type="InterPro" id="IPR000999">
    <property type="entry name" value="RNase_III_dom"/>
</dbReference>
<dbReference type="PIRSF" id="PIRSF005520">
    <property type="entry name" value="UCP005520"/>
    <property type="match status" value="1"/>
</dbReference>
<evidence type="ECO:0000256" key="4">
    <source>
        <dbReference type="ARBA" id="ARBA00022759"/>
    </source>
</evidence>